<keyword evidence="3 9" id="KW-1003">Cell membrane</keyword>
<comment type="caution">
    <text evidence="11">The sequence shown here is derived from an EMBL/GenBank/DDBJ whole genome shotgun (WGS) entry which is preliminary data.</text>
</comment>
<comment type="subcellular location">
    <subcellularLocation>
        <location evidence="9">Cell membrane</location>
        <topology evidence="9">Multi-pass membrane protein</topology>
    </subcellularLocation>
    <subcellularLocation>
        <location evidence="1">Membrane</location>
        <topology evidence="1">Multi-pass membrane protein</topology>
    </subcellularLocation>
</comment>
<feature type="transmembrane region" description="Helical" evidence="9">
    <location>
        <begin position="81"/>
        <end position="99"/>
    </location>
</feature>
<dbReference type="InterPro" id="IPR036019">
    <property type="entry name" value="MscL_channel"/>
</dbReference>
<accession>A0A2H6CQX8</accession>
<evidence type="ECO:0000256" key="2">
    <source>
        <dbReference type="ARBA" id="ARBA00022448"/>
    </source>
</evidence>
<feature type="transmembrane region" description="Helical" evidence="9">
    <location>
        <begin position="12"/>
        <end position="34"/>
    </location>
</feature>
<evidence type="ECO:0000256" key="10">
    <source>
        <dbReference type="SAM" id="MobiDB-lite"/>
    </source>
</evidence>
<dbReference type="SUPFAM" id="SSF81330">
    <property type="entry name" value="Gated mechanosensitive channel"/>
    <property type="match status" value="1"/>
</dbReference>
<keyword evidence="2 9" id="KW-0813">Transport</keyword>
<dbReference type="NCBIfam" id="TIGR00220">
    <property type="entry name" value="mscL"/>
    <property type="match status" value="1"/>
</dbReference>
<proteinExistence type="inferred from homology"/>
<evidence type="ECO:0000256" key="8">
    <source>
        <dbReference type="ARBA" id="ARBA00023303"/>
    </source>
</evidence>
<organism evidence="11 12">
    <name type="scientific">Tetragenococcus halophilus subsp. halophilus</name>
    <dbReference type="NCBI Taxonomy" id="1513897"/>
    <lineage>
        <taxon>Bacteria</taxon>
        <taxon>Bacillati</taxon>
        <taxon>Bacillota</taxon>
        <taxon>Bacilli</taxon>
        <taxon>Lactobacillales</taxon>
        <taxon>Enterococcaceae</taxon>
        <taxon>Tetragenococcus</taxon>
    </lineage>
</organism>
<name>A0A2H6CQX8_TETHA</name>
<dbReference type="Proteomes" id="UP000236214">
    <property type="component" value="Unassembled WGS sequence"/>
</dbReference>
<keyword evidence="6 9" id="KW-0406">Ion transport</keyword>
<dbReference type="PANTHER" id="PTHR30266:SF2">
    <property type="entry name" value="LARGE-CONDUCTANCE MECHANOSENSITIVE CHANNEL"/>
    <property type="match status" value="1"/>
</dbReference>
<evidence type="ECO:0000313" key="11">
    <source>
        <dbReference type="EMBL" id="GBD67393.1"/>
    </source>
</evidence>
<dbReference type="GO" id="GO:0008381">
    <property type="term" value="F:mechanosensitive monoatomic ion channel activity"/>
    <property type="evidence" value="ECO:0007669"/>
    <property type="project" value="UniProtKB-UniRule"/>
</dbReference>
<evidence type="ECO:0000256" key="4">
    <source>
        <dbReference type="ARBA" id="ARBA00022692"/>
    </source>
</evidence>
<evidence type="ECO:0000256" key="5">
    <source>
        <dbReference type="ARBA" id="ARBA00022989"/>
    </source>
</evidence>
<keyword evidence="12" id="KW-1185">Reference proteome</keyword>
<keyword evidence="8 9" id="KW-0407">Ion channel</keyword>
<keyword evidence="5 9" id="KW-1133">Transmembrane helix</keyword>
<dbReference type="Gene3D" id="1.10.1200.120">
    <property type="entry name" value="Large-conductance mechanosensitive channel, MscL, domain 1"/>
    <property type="match status" value="1"/>
</dbReference>
<dbReference type="PRINTS" id="PR01264">
    <property type="entry name" value="MECHCHANNEL"/>
</dbReference>
<comment type="function">
    <text evidence="9">Channel that opens in response to stretch forces in the membrane lipid bilayer. May participate in the regulation of osmotic pressure changes within the cell.</text>
</comment>
<protein>
    <recommendedName>
        <fullName evidence="9">Large-conductance mechanosensitive channel</fullName>
    </recommendedName>
</protein>
<dbReference type="Pfam" id="PF01741">
    <property type="entry name" value="MscL"/>
    <property type="match status" value="1"/>
</dbReference>
<reference evidence="11 12" key="1">
    <citation type="submission" date="2016-05" db="EMBL/GenBank/DDBJ databases">
        <title>Whole genome sequencing of Tetragenococcus halophilus subsp. halophilus NISL 7118.</title>
        <authorList>
            <person name="Shiwa Y."/>
            <person name="Nishimura I."/>
            <person name="Yoshikawa H."/>
            <person name="Koyama Y."/>
            <person name="Oguma T."/>
        </authorList>
    </citation>
    <scope>NUCLEOTIDE SEQUENCE [LARGE SCALE GENOMIC DNA]</scope>
    <source>
        <strain evidence="11 12">NISL 7118</strain>
    </source>
</reference>
<dbReference type="EMBL" id="BDEC01000007">
    <property type="protein sequence ID" value="GBD67393.1"/>
    <property type="molecule type" value="Genomic_DNA"/>
</dbReference>
<keyword evidence="4 9" id="KW-0812">Transmembrane</keyword>
<evidence type="ECO:0000256" key="7">
    <source>
        <dbReference type="ARBA" id="ARBA00023136"/>
    </source>
</evidence>
<sequence length="157" mass="17166">MKRIFSEFKEFILAGDVLDLAVGVVIGSAFTAIVTQVVEGLITPLIGWFVAAITGTRDLESSLSILDWSPVPGVTFQFGEIVSAVIIFILTGFILFIIVKTANKAKLTQEEEEAPAAEDYLAEIRDLLRQEQGLPIETDEDNSETDAENSDAETTRE</sequence>
<evidence type="ECO:0000256" key="3">
    <source>
        <dbReference type="ARBA" id="ARBA00022475"/>
    </source>
</evidence>
<dbReference type="HAMAP" id="MF_00115">
    <property type="entry name" value="MscL"/>
    <property type="match status" value="1"/>
</dbReference>
<dbReference type="PANTHER" id="PTHR30266">
    <property type="entry name" value="MECHANOSENSITIVE CHANNEL MSCL"/>
    <property type="match status" value="1"/>
</dbReference>
<evidence type="ECO:0000256" key="1">
    <source>
        <dbReference type="ARBA" id="ARBA00004141"/>
    </source>
</evidence>
<feature type="compositionally biased region" description="Acidic residues" evidence="10">
    <location>
        <begin position="137"/>
        <end position="151"/>
    </location>
</feature>
<evidence type="ECO:0000256" key="9">
    <source>
        <dbReference type="HAMAP-Rule" id="MF_00115"/>
    </source>
</evidence>
<dbReference type="GO" id="GO:0005886">
    <property type="term" value="C:plasma membrane"/>
    <property type="evidence" value="ECO:0007669"/>
    <property type="project" value="UniProtKB-SubCell"/>
</dbReference>
<dbReference type="InterPro" id="IPR001185">
    <property type="entry name" value="MS_channel"/>
</dbReference>
<gene>
    <name evidence="9 11" type="primary">mscL</name>
    <name evidence="11" type="ORF">TEHN7118_0199</name>
</gene>
<dbReference type="AlphaFoldDB" id="A0A2H6CQX8"/>
<evidence type="ECO:0000313" key="12">
    <source>
        <dbReference type="Proteomes" id="UP000236214"/>
    </source>
</evidence>
<comment type="subunit">
    <text evidence="9">Homopentamer.</text>
</comment>
<evidence type="ECO:0000256" key="6">
    <source>
        <dbReference type="ARBA" id="ARBA00023065"/>
    </source>
</evidence>
<dbReference type="InterPro" id="IPR037673">
    <property type="entry name" value="MSC/AndL"/>
</dbReference>
<feature type="region of interest" description="Disordered" evidence="10">
    <location>
        <begin position="133"/>
        <end position="157"/>
    </location>
</feature>
<comment type="similarity">
    <text evidence="9">Belongs to the MscL family.</text>
</comment>
<keyword evidence="7 9" id="KW-0472">Membrane</keyword>